<dbReference type="RefSeq" id="WP_251351122.1">
    <property type="nucleotide sequence ID" value="NZ_JAMQGR010000009.1"/>
</dbReference>
<comment type="caution">
    <text evidence="1">The sequence shown here is derived from an EMBL/GenBank/DDBJ whole genome shotgun (WGS) entry which is preliminary data.</text>
</comment>
<dbReference type="EMBL" id="JAMQGR010000009">
    <property type="protein sequence ID" value="MCM2568187.1"/>
    <property type="molecule type" value="Genomic_DNA"/>
</dbReference>
<keyword evidence="2" id="KW-1185">Reference proteome</keyword>
<sequence length="161" mass="18072">MNDALNIDHCRGFLDALAMLNSEASDLCASYELQRLPGAPDLRTALGLRVEDYALNVSGAARDLPAPLWQITVAPCGRAHLEHVCQRWFFSSDHMRTAPPDRFRACLVNAFLDALDMSLAAFTMHIVKMTPPPGVWYAIHWDEIAFESGDERYLLHFSHSD</sequence>
<accession>A0ABT0WXV3</accession>
<evidence type="ECO:0000313" key="1">
    <source>
        <dbReference type="EMBL" id="MCM2568187.1"/>
    </source>
</evidence>
<name>A0ABT0WXV3_9BURK</name>
<gene>
    <name evidence="1" type="ORF">NCG91_21485</name>
</gene>
<protein>
    <submittedName>
        <fullName evidence="1">Uncharacterized protein</fullName>
    </submittedName>
</protein>
<dbReference type="Proteomes" id="UP001202243">
    <property type="component" value="Unassembled WGS sequence"/>
</dbReference>
<organism evidence="1 2">
    <name type="scientific">Janthinobacterium kumbetense</name>
    <dbReference type="NCBI Taxonomy" id="2950280"/>
    <lineage>
        <taxon>Bacteria</taxon>
        <taxon>Pseudomonadati</taxon>
        <taxon>Pseudomonadota</taxon>
        <taxon>Betaproteobacteria</taxon>
        <taxon>Burkholderiales</taxon>
        <taxon>Oxalobacteraceae</taxon>
        <taxon>Janthinobacterium</taxon>
    </lineage>
</organism>
<proteinExistence type="predicted"/>
<reference evidence="1 2" key="1">
    <citation type="submission" date="2022-06" db="EMBL/GenBank/DDBJ databases">
        <title>Janthinobacterium kumbetensis sp. nov., isolated from spring water in Turkey.</title>
        <authorList>
            <person name="Inan Bektas K."/>
            <person name="Belduz A.A."/>
            <person name="Canakci S."/>
            <person name="Nalcaoglu A."/>
            <person name="Ceylan E."/>
            <person name="Kati H."/>
        </authorList>
    </citation>
    <scope>NUCLEOTIDE SEQUENCE [LARGE SCALE GENOMIC DNA]</scope>
    <source>
        <strain evidence="1 2">GK</strain>
    </source>
</reference>
<evidence type="ECO:0000313" key="2">
    <source>
        <dbReference type="Proteomes" id="UP001202243"/>
    </source>
</evidence>